<keyword evidence="1" id="KW-0732">Signal</keyword>
<dbReference type="EC" id="3.1.3.1" evidence="4"/>
<protein>
    <submittedName>
        <fullName evidence="4">Alkaline phosphatase D</fullName>
        <ecNumber evidence="4">3.1.3.1</ecNumber>
    </submittedName>
</protein>
<accession>A0A518GNW0</accession>
<evidence type="ECO:0000256" key="1">
    <source>
        <dbReference type="SAM" id="SignalP"/>
    </source>
</evidence>
<evidence type="ECO:0000259" key="2">
    <source>
        <dbReference type="Pfam" id="PF09423"/>
    </source>
</evidence>
<gene>
    <name evidence="4" type="primary">phoD_1</name>
    <name evidence="4" type="ORF">Spb1_21520</name>
</gene>
<feature type="chain" id="PRO_5022210333" evidence="1">
    <location>
        <begin position="24"/>
        <end position="475"/>
    </location>
</feature>
<dbReference type="SUPFAM" id="SSF56300">
    <property type="entry name" value="Metallo-dependent phosphatases"/>
    <property type="match status" value="1"/>
</dbReference>
<dbReference type="InterPro" id="IPR052900">
    <property type="entry name" value="Phospholipid_Metab_Enz"/>
</dbReference>
<proteinExistence type="predicted"/>
<dbReference type="EMBL" id="CP036299">
    <property type="protein sequence ID" value="QDV30224.1"/>
    <property type="molecule type" value="Genomic_DNA"/>
</dbReference>
<feature type="signal peptide" evidence="1">
    <location>
        <begin position="1"/>
        <end position="23"/>
    </location>
</feature>
<dbReference type="Pfam" id="PF09423">
    <property type="entry name" value="PhoD"/>
    <property type="match status" value="1"/>
</dbReference>
<sequence length="475" mass="53235" precursor="true">MKLPRRTILKMLPLSAIPASQLAASTSEQLCLGQGTICGEVTQSTALLQTRLTSATELDANGDLPGANGVVCFEWSTEADFGVAQCTPFQAASDAQDFIVRAELTTLKPNTTHYYRTVFGRSEKSVKPGPVCSFKTLPAERADTPVRFIVGSCMNYNKFMLGKNGRASGPETATEEDKRLGFPSFESMLKLNPDFFIGTGDIVYYDHPLRVAKTVPQLRLCWHEQFRFPRLIEFFRRVPTYWSKDDHDFRFNESDNTSDELPLPKTGIDIFREQLPITAPGVDKRTYRTHRVGKHLQIWLTEGRDYRSPNGMADGPEKSLWGTEQREWLKTTLKASDAKWKIIISPTPMVGPDDKKKIDNHADISGFRHEADAFFAWLKESKIDNLKLVCGDRHWQYHSIHPSGIEEFACGALNDENSRMGVAPGAKNGSDPEARIKQPFTSATPLGGFLQITAAEQLTLEHFDSRGNSLNRVTR</sequence>
<keyword evidence="4" id="KW-0378">Hydrolase</keyword>
<keyword evidence="5" id="KW-1185">Reference proteome</keyword>
<dbReference type="InterPro" id="IPR038607">
    <property type="entry name" value="PhoD-like_sf"/>
</dbReference>
<feature type="domain" description="PhoD-like phosphatase metallophosphatase" evidence="2">
    <location>
        <begin position="151"/>
        <end position="419"/>
    </location>
</feature>
<dbReference type="PANTHER" id="PTHR43606:SF1">
    <property type="entry name" value="PHOD-LIKE PHOSPHATASE METALLOPHOSPHATASE DOMAIN-CONTAINING PROTEIN"/>
    <property type="match status" value="1"/>
</dbReference>
<dbReference type="GO" id="GO:0004035">
    <property type="term" value="F:alkaline phosphatase activity"/>
    <property type="evidence" value="ECO:0007669"/>
    <property type="project" value="UniProtKB-EC"/>
</dbReference>
<dbReference type="InterPro" id="IPR018946">
    <property type="entry name" value="PhoD-like_MPP"/>
</dbReference>
<feature type="domain" description="Phospholipase D N-terminal" evidence="3">
    <location>
        <begin position="35"/>
        <end position="124"/>
    </location>
</feature>
<dbReference type="InterPro" id="IPR032093">
    <property type="entry name" value="PhoD_N"/>
</dbReference>
<dbReference type="Gene3D" id="2.60.40.380">
    <property type="entry name" value="Purple acid phosphatase-like, N-terminal"/>
    <property type="match status" value="1"/>
</dbReference>
<dbReference type="InterPro" id="IPR029052">
    <property type="entry name" value="Metallo-depent_PP-like"/>
</dbReference>
<dbReference type="KEGG" id="peh:Spb1_21520"/>
<name>A0A518GNW0_9PLAN</name>
<evidence type="ECO:0000259" key="3">
    <source>
        <dbReference type="Pfam" id="PF16655"/>
    </source>
</evidence>
<evidence type="ECO:0000313" key="4">
    <source>
        <dbReference type="EMBL" id="QDV30224.1"/>
    </source>
</evidence>
<organism evidence="4 5">
    <name type="scientific">Planctopirus ephydatiae</name>
    <dbReference type="NCBI Taxonomy" id="2528019"/>
    <lineage>
        <taxon>Bacteria</taxon>
        <taxon>Pseudomonadati</taxon>
        <taxon>Planctomycetota</taxon>
        <taxon>Planctomycetia</taxon>
        <taxon>Planctomycetales</taxon>
        <taxon>Planctomycetaceae</taxon>
        <taxon>Planctopirus</taxon>
    </lineage>
</organism>
<dbReference type="CDD" id="cd07389">
    <property type="entry name" value="MPP_PhoD"/>
    <property type="match status" value="1"/>
</dbReference>
<dbReference type="OrthoDB" id="9783365at2"/>
<dbReference type="Proteomes" id="UP000315349">
    <property type="component" value="Chromosome"/>
</dbReference>
<dbReference type="Pfam" id="PF16655">
    <property type="entry name" value="PhoD_N"/>
    <property type="match status" value="1"/>
</dbReference>
<dbReference type="AlphaFoldDB" id="A0A518GNW0"/>
<dbReference type="Gene3D" id="3.60.21.70">
    <property type="entry name" value="PhoD-like phosphatase"/>
    <property type="match status" value="1"/>
</dbReference>
<reference evidence="4 5" key="1">
    <citation type="submission" date="2019-02" db="EMBL/GenBank/DDBJ databases">
        <title>Deep-cultivation of Planctomycetes and their phenomic and genomic characterization uncovers novel biology.</title>
        <authorList>
            <person name="Wiegand S."/>
            <person name="Jogler M."/>
            <person name="Boedeker C."/>
            <person name="Pinto D."/>
            <person name="Vollmers J."/>
            <person name="Rivas-Marin E."/>
            <person name="Kohn T."/>
            <person name="Peeters S.H."/>
            <person name="Heuer A."/>
            <person name="Rast P."/>
            <person name="Oberbeckmann S."/>
            <person name="Bunk B."/>
            <person name="Jeske O."/>
            <person name="Meyerdierks A."/>
            <person name="Storesund J.E."/>
            <person name="Kallscheuer N."/>
            <person name="Luecker S."/>
            <person name="Lage O.M."/>
            <person name="Pohl T."/>
            <person name="Merkel B.J."/>
            <person name="Hornburger P."/>
            <person name="Mueller R.-W."/>
            <person name="Bruemmer F."/>
            <person name="Labrenz M."/>
            <person name="Spormann A.M."/>
            <person name="Op den Camp H."/>
            <person name="Overmann J."/>
            <person name="Amann R."/>
            <person name="Jetten M.S.M."/>
            <person name="Mascher T."/>
            <person name="Medema M.H."/>
            <person name="Devos D.P."/>
            <person name="Kaster A.-K."/>
            <person name="Ovreas L."/>
            <person name="Rohde M."/>
            <person name="Galperin M.Y."/>
            <person name="Jogler C."/>
        </authorList>
    </citation>
    <scope>NUCLEOTIDE SEQUENCE [LARGE SCALE GENOMIC DNA]</scope>
    <source>
        <strain evidence="4 5">Spb1</strain>
    </source>
</reference>
<dbReference type="PANTHER" id="PTHR43606">
    <property type="entry name" value="PHOSPHATASE, PUTATIVE (AFU_ORTHOLOGUE AFUA_6G08710)-RELATED"/>
    <property type="match status" value="1"/>
</dbReference>
<evidence type="ECO:0000313" key="5">
    <source>
        <dbReference type="Proteomes" id="UP000315349"/>
    </source>
</evidence>